<dbReference type="InterPro" id="IPR012337">
    <property type="entry name" value="RNaseH-like_sf"/>
</dbReference>
<evidence type="ECO:0000256" key="5">
    <source>
        <dbReference type="ARBA" id="ARBA00023163"/>
    </source>
</evidence>
<dbReference type="GO" id="GO:0008270">
    <property type="term" value="F:zinc ion binding"/>
    <property type="evidence" value="ECO:0007669"/>
    <property type="project" value="UniProtKB-KW"/>
</dbReference>
<dbReference type="AlphaFoldDB" id="A0AAV1A328"/>
<evidence type="ECO:0000313" key="8">
    <source>
        <dbReference type="EMBL" id="CAI8602777.1"/>
    </source>
</evidence>
<keyword evidence="2" id="KW-0863">Zinc-finger</keyword>
<dbReference type="Proteomes" id="UP001157006">
    <property type="component" value="Chromosome 3"/>
</dbReference>
<dbReference type="EMBL" id="OX451738">
    <property type="protein sequence ID" value="CAI8602777.1"/>
    <property type="molecule type" value="Genomic_DNA"/>
</dbReference>
<dbReference type="PANTHER" id="PTHR46481:SF11">
    <property type="entry name" value="ZINC FINGER BED DOMAIN-CONTAINING PROTEIN RICESLEEPER 2-LIKE"/>
    <property type="match status" value="1"/>
</dbReference>
<feature type="compositionally biased region" description="Polar residues" evidence="6">
    <location>
        <begin position="1"/>
        <end position="33"/>
    </location>
</feature>
<keyword evidence="3" id="KW-0862">Zinc</keyword>
<sequence>MDQVNTTPEPEGASNPTQESTCPTQKVSSNLNPTLEPDIGQQEEIDTILEPASKKLRINVWQEFKKMKVNGKDKAECIWCKKQLSGTSKNGTNHLKGHLLSCIQKKIKTRNHDKGQPFLLPTISEGKQELGIGTYDPEHVKKLIAEAIIMHDYPLSIVDHIGLRRVFVSLQPLFKVPTRNIIKKEVLKVYDFEKKCAMKMLDNHEGRVAITTDMWTSSNKKKRYMAVTAHYIDGSWTLQSRILRFIYVPAPHTSERLAEALIKLRDAQPTAPSIGTTAIINDEAEFDAYVETIAVAEDSSSSVKSWLWTAENNGIFRVAEEIATVLNEMESDDEAELMEGCLGYHFED</sequence>
<gene>
    <name evidence="8" type="ORF">VFH_III056400</name>
</gene>
<proteinExistence type="predicted"/>
<protein>
    <recommendedName>
        <fullName evidence="7">BED-type domain-containing protein</fullName>
    </recommendedName>
</protein>
<dbReference type="GO" id="GO:0003677">
    <property type="term" value="F:DNA binding"/>
    <property type="evidence" value="ECO:0007669"/>
    <property type="project" value="InterPro"/>
</dbReference>
<accession>A0AAV1A328</accession>
<dbReference type="SUPFAM" id="SSF53098">
    <property type="entry name" value="Ribonuclease H-like"/>
    <property type="match status" value="1"/>
</dbReference>
<name>A0AAV1A328_VICFA</name>
<feature type="region of interest" description="Disordered" evidence="6">
    <location>
        <begin position="1"/>
        <end position="37"/>
    </location>
</feature>
<dbReference type="SUPFAM" id="SSF57667">
    <property type="entry name" value="beta-beta-alpha zinc fingers"/>
    <property type="match status" value="1"/>
</dbReference>
<feature type="domain" description="BED-type" evidence="7">
    <location>
        <begin position="59"/>
        <end position="112"/>
    </location>
</feature>
<keyword evidence="5" id="KW-0804">Transcription</keyword>
<dbReference type="InterPro" id="IPR052035">
    <property type="entry name" value="ZnF_BED_domain_contain"/>
</dbReference>
<keyword evidence="1" id="KW-0479">Metal-binding</keyword>
<dbReference type="Pfam" id="PF02892">
    <property type="entry name" value="zf-BED"/>
    <property type="match status" value="1"/>
</dbReference>
<keyword evidence="4" id="KW-0805">Transcription regulation</keyword>
<dbReference type="SMART" id="SM00614">
    <property type="entry name" value="ZnF_BED"/>
    <property type="match status" value="1"/>
</dbReference>
<evidence type="ECO:0000256" key="1">
    <source>
        <dbReference type="ARBA" id="ARBA00022723"/>
    </source>
</evidence>
<dbReference type="PANTHER" id="PTHR46481">
    <property type="entry name" value="ZINC FINGER BED DOMAIN-CONTAINING PROTEIN 4"/>
    <property type="match status" value="1"/>
</dbReference>
<evidence type="ECO:0000256" key="2">
    <source>
        <dbReference type="ARBA" id="ARBA00022771"/>
    </source>
</evidence>
<reference evidence="8 9" key="1">
    <citation type="submission" date="2023-01" db="EMBL/GenBank/DDBJ databases">
        <authorList>
            <person name="Kreplak J."/>
        </authorList>
    </citation>
    <scope>NUCLEOTIDE SEQUENCE [LARGE SCALE GENOMIC DNA]</scope>
</reference>
<organism evidence="8 9">
    <name type="scientific">Vicia faba</name>
    <name type="common">Broad bean</name>
    <name type="synonym">Faba vulgaris</name>
    <dbReference type="NCBI Taxonomy" id="3906"/>
    <lineage>
        <taxon>Eukaryota</taxon>
        <taxon>Viridiplantae</taxon>
        <taxon>Streptophyta</taxon>
        <taxon>Embryophyta</taxon>
        <taxon>Tracheophyta</taxon>
        <taxon>Spermatophyta</taxon>
        <taxon>Magnoliopsida</taxon>
        <taxon>eudicotyledons</taxon>
        <taxon>Gunneridae</taxon>
        <taxon>Pentapetalae</taxon>
        <taxon>rosids</taxon>
        <taxon>fabids</taxon>
        <taxon>Fabales</taxon>
        <taxon>Fabaceae</taxon>
        <taxon>Papilionoideae</taxon>
        <taxon>50 kb inversion clade</taxon>
        <taxon>NPAAA clade</taxon>
        <taxon>Hologalegina</taxon>
        <taxon>IRL clade</taxon>
        <taxon>Fabeae</taxon>
        <taxon>Vicia</taxon>
    </lineage>
</organism>
<evidence type="ECO:0000313" key="9">
    <source>
        <dbReference type="Proteomes" id="UP001157006"/>
    </source>
</evidence>
<dbReference type="InterPro" id="IPR036236">
    <property type="entry name" value="Znf_C2H2_sf"/>
</dbReference>
<evidence type="ECO:0000256" key="6">
    <source>
        <dbReference type="SAM" id="MobiDB-lite"/>
    </source>
</evidence>
<evidence type="ECO:0000259" key="7">
    <source>
        <dbReference type="Pfam" id="PF02892"/>
    </source>
</evidence>
<keyword evidence="9" id="KW-1185">Reference proteome</keyword>
<evidence type="ECO:0000256" key="4">
    <source>
        <dbReference type="ARBA" id="ARBA00023015"/>
    </source>
</evidence>
<dbReference type="InterPro" id="IPR003656">
    <property type="entry name" value="Znf_BED"/>
</dbReference>
<evidence type="ECO:0000256" key="3">
    <source>
        <dbReference type="ARBA" id="ARBA00022833"/>
    </source>
</evidence>